<protein>
    <submittedName>
        <fullName evidence="1">Uncharacterized protein</fullName>
    </submittedName>
</protein>
<reference evidence="1" key="2">
    <citation type="submission" date="2022-06" db="UniProtKB">
        <authorList>
            <consortium name="EnsemblMetazoa"/>
        </authorList>
    </citation>
    <scope>IDENTIFICATION</scope>
    <source>
        <strain evidence="1">DF5081</strain>
    </source>
</reference>
<dbReference type="AlphaFoldDB" id="A0A8R1I5M3"/>
<evidence type="ECO:0000313" key="1">
    <source>
        <dbReference type="EnsemblMetazoa" id="CJA16160.1"/>
    </source>
</evidence>
<sequence>MWSRGLVRGSSWVIPNCRLSVSAQQEAPGIDDFLHSISSAPTVSPSKNQTVLETSAEFCKWLDKKKIKSVDQFITAAQMAINVRSAEQKEAFSKIDNLAKQVLPGLYPTFEPKTTVETLRYALQFDPENEISKDIQNLFIEKDVTLADLESVSFATLVMIIRYADSSVDKSIMDKVVKAINIRIDRELCPANLFALLAGTGYDNAEWFHNKKFIEKAEQLVTVMNMSEKCALLNHMSANRQRNVQLIGAIVNSICYSNQHLTVSQIVSVTASCSNLTYYPPKMAKKISEDLAKNANVIKKWSDVIGISSCFVRMRLGNEKSWDLLIRWAIENEKQANVKELSRFVSGLARIGVPSGKPLAKALKAHLAPRKAATPTSWLNSVYSLAYFQELDEIHVDSVLNKSFVDQIMNSTMENHDRLRKAMTLLMISAAAKIDLPEYKGPTVDKQTFAQYGIKFDAKTLIQARQLKYSSNQSECDEWFLKYLFKLAPRDTHCKLPNIEECGAFVDTYVMPDKKSGLLVSSSQWGCTKPRPLFFYGWMQSKQNMESVESESKILGPEQLALRLIRAEGFDPVVIFKSELEYCSSDIDKVNLLRDKIHKKN</sequence>
<accession>A0A8R1I5M3</accession>
<dbReference type="GO" id="GO:0005759">
    <property type="term" value="C:mitochondrial matrix"/>
    <property type="evidence" value="ECO:0007669"/>
    <property type="project" value="TreeGrafter"/>
</dbReference>
<dbReference type="Proteomes" id="UP000005237">
    <property type="component" value="Unassembled WGS sequence"/>
</dbReference>
<organism evidence="1 2">
    <name type="scientific">Caenorhabditis japonica</name>
    <dbReference type="NCBI Taxonomy" id="281687"/>
    <lineage>
        <taxon>Eukaryota</taxon>
        <taxon>Metazoa</taxon>
        <taxon>Ecdysozoa</taxon>
        <taxon>Nematoda</taxon>
        <taxon>Chromadorea</taxon>
        <taxon>Rhabditida</taxon>
        <taxon>Rhabditina</taxon>
        <taxon>Rhabditomorpha</taxon>
        <taxon>Rhabditoidea</taxon>
        <taxon>Rhabditidae</taxon>
        <taxon>Peloderinae</taxon>
        <taxon>Caenorhabditis</taxon>
    </lineage>
</organism>
<dbReference type="GO" id="GO:0003723">
    <property type="term" value="F:RNA binding"/>
    <property type="evidence" value="ECO:0007669"/>
    <property type="project" value="TreeGrafter"/>
</dbReference>
<dbReference type="GO" id="GO:0044528">
    <property type="term" value="P:regulation of mitochondrial mRNA stability"/>
    <property type="evidence" value="ECO:0007669"/>
    <property type="project" value="TreeGrafter"/>
</dbReference>
<evidence type="ECO:0000313" key="2">
    <source>
        <dbReference type="Proteomes" id="UP000005237"/>
    </source>
</evidence>
<dbReference type="GO" id="GO:0000963">
    <property type="term" value="P:mitochondrial RNA processing"/>
    <property type="evidence" value="ECO:0007669"/>
    <property type="project" value="TreeGrafter"/>
</dbReference>
<keyword evidence="2" id="KW-1185">Reference proteome</keyword>
<reference evidence="2" key="1">
    <citation type="submission" date="2010-08" db="EMBL/GenBank/DDBJ databases">
        <authorList>
            <consortium name="Caenorhabditis japonica Sequencing Consortium"/>
            <person name="Wilson R.K."/>
        </authorList>
    </citation>
    <scope>NUCLEOTIDE SEQUENCE [LARGE SCALE GENOMIC DNA]</scope>
    <source>
        <strain evidence="2">DF5081</strain>
    </source>
</reference>
<dbReference type="EnsemblMetazoa" id="CJA16160.1">
    <property type="protein sequence ID" value="CJA16160.1"/>
    <property type="gene ID" value="WBGene00135364"/>
</dbReference>
<dbReference type="InterPro" id="IPR050870">
    <property type="entry name" value="FAST_kinase"/>
</dbReference>
<dbReference type="GO" id="GO:0035770">
    <property type="term" value="C:ribonucleoprotein granule"/>
    <property type="evidence" value="ECO:0007669"/>
    <property type="project" value="TreeGrafter"/>
</dbReference>
<proteinExistence type="predicted"/>
<name>A0A8R1I5M3_CAEJA</name>
<dbReference type="PANTHER" id="PTHR21228:SF69">
    <property type="entry name" value="GH07286P"/>
    <property type="match status" value="1"/>
</dbReference>
<dbReference type="PANTHER" id="PTHR21228">
    <property type="entry name" value="FAST LEU-RICH DOMAIN-CONTAINING"/>
    <property type="match status" value="1"/>
</dbReference>